<dbReference type="AlphaFoldDB" id="A0A0J6WVA8"/>
<comment type="caution">
    <text evidence="1">The sequence shown here is derived from an EMBL/GenBank/DDBJ whole genome shotgun (WGS) entry which is preliminary data.</text>
</comment>
<dbReference type="Gene3D" id="2.170.130.10">
    <property type="entry name" value="TonB-dependent receptor, plug domain"/>
    <property type="match status" value="1"/>
</dbReference>
<dbReference type="EMBL" id="LEKT01000048">
    <property type="protein sequence ID" value="KMO85742.1"/>
    <property type="molecule type" value="Genomic_DNA"/>
</dbReference>
<dbReference type="Proteomes" id="UP000036503">
    <property type="component" value="Unassembled WGS sequence"/>
</dbReference>
<sequence>HRVTTRDIVVEADKAKEEAKLESQQTTIITAADIAKKQAKSVEDIIFSETGVSRTVDAMGRVTVSIREGRTSPYAHPHRRTARHG</sequence>
<reference evidence="1 2" key="1">
    <citation type="submission" date="2015-06" db="EMBL/GenBank/DDBJ databases">
        <title>Draft genome sequence of beer spoilage bacterium Megasphaera cerevisiae type strain 20462.</title>
        <authorList>
            <person name="Kutumbaka K."/>
            <person name="Pasmowitz J."/>
            <person name="Mategko J."/>
            <person name="Reyes D."/>
            <person name="Friedrich A."/>
            <person name="Han S."/>
            <person name="Martens-Habbena W."/>
            <person name="Neal-McKinney J."/>
            <person name="Janagama H.K."/>
            <person name="Nadala C."/>
            <person name="Samadpour M."/>
        </authorList>
    </citation>
    <scope>NUCLEOTIDE SEQUENCE [LARGE SCALE GENOMIC DNA]</scope>
    <source>
        <strain evidence="1 2">DSM 20462</strain>
    </source>
</reference>
<dbReference type="InParanoid" id="A0A0J6WVA8"/>
<evidence type="ECO:0000313" key="2">
    <source>
        <dbReference type="Proteomes" id="UP000036503"/>
    </source>
</evidence>
<dbReference type="PATRIC" id="fig|1122219.3.peg.2373"/>
<protein>
    <submittedName>
        <fullName evidence="1">Uncharacterized protein</fullName>
    </submittedName>
</protein>
<proteinExistence type="predicted"/>
<name>A0A0J6WVA8_9FIRM</name>
<dbReference type="STRING" id="39029.BSR42_12600"/>
<feature type="non-terminal residue" evidence="1">
    <location>
        <position position="1"/>
    </location>
</feature>
<accession>A0A0J6WVA8</accession>
<organism evidence="1 2">
    <name type="scientific">Megasphaera cerevisiae DSM 20462</name>
    <dbReference type="NCBI Taxonomy" id="1122219"/>
    <lineage>
        <taxon>Bacteria</taxon>
        <taxon>Bacillati</taxon>
        <taxon>Bacillota</taxon>
        <taxon>Negativicutes</taxon>
        <taxon>Veillonellales</taxon>
        <taxon>Veillonellaceae</taxon>
        <taxon>Megasphaera</taxon>
    </lineage>
</organism>
<evidence type="ECO:0000313" key="1">
    <source>
        <dbReference type="EMBL" id="KMO85742.1"/>
    </source>
</evidence>
<keyword evidence="2" id="KW-1185">Reference proteome</keyword>
<dbReference type="InterPro" id="IPR037066">
    <property type="entry name" value="Plug_dom_sf"/>
</dbReference>
<gene>
    <name evidence="1" type="ORF">AB840_11990</name>
</gene>